<dbReference type="AlphaFoldDB" id="A0A1H0NLR8"/>
<evidence type="ECO:0000313" key="4">
    <source>
        <dbReference type="Proteomes" id="UP000198741"/>
    </source>
</evidence>
<reference evidence="3 4" key="1">
    <citation type="submission" date="2016-10" db="EMBL/GenBank/DDBJ databases">
        <authorList>
            <person name="de Groot N.N."/>
        </authorList>
    </citation>
    <scope>NUCLEOTIDE SEQUENCE [LARGE SCALE GENOMIC DNA]</scope>
    <source>
        <strain evidence="4">P4-7,KCTC 19426,CECT 7604</strain>
    </source>
</reference>
<evidence type="ECO:0000259" key="2">
    <source>
        <dbReference type="Pfam" id="PF13539"/>
    </source>
</evidence>
<accession>A0A1H0NLR8</accession>
<dbReference type="Pfam" id="PF13539">
    <property type="entry name" value="Peptidase_M15_4"/>
    <property type="match status" value="1"/>
</dbReference>
<feature type="region of interest" description="Disordered" evidence="1">
    <location>
        <begin position="38"/>
        <end position="113"/>
    </location>
</feature>
<dbReference type="InterPro" id="IPR009045">
    <property type="entry name" value="Zn_M74/Hedgehog-like"/>
</dbReference>
<dbReference type="EMBL" id="LT629710">
    <property type="protein sequence ID" value="SDO93623.1"/>
    <property type="molecule type" value="Genomic_DNA"/>
</dbReference>
<dbReference type="Gene3D" id="3.30.1380.10">
    <property type="match status" value="1"/>
</dbReference>
<dbReference type="STRING" id="1090615.SAMN04515671_2407"/>
<dbReference type="InterPro" id="IPR039561">
    <property type="entry name" value="Peptidase_M15C"/>
</dbReference>
<dbReference type="GO" id="GO:0004180">
    <property type="term" value="F:carboxypeptidase activity"/>
    <property type="evidence" value="ECO:0007669"/>
    <property type="project" value="UniProtKB-KW"/>
</dbReference>
<dbReference type="Proteomes" id="UP000198741">
    <property type="component" value="Chromosome I"/>
</dbReference>
<feature type="compositionally biased region" description="Low complexity" evidence="1">
    <location>
        <begin position="52"/>
        <end position="64"/>
    </location>
</feature>
<organism evidence="3 4">
    <name type="scientific">Nakamurella panacisegetis</name>
    <dbReference type="NCBI Taxonomy" id="1090615"/>
    <lineage>
        <taxon>Bacteria</taxon>
        <taxon>Bacillati</taxon>
        <taxon>Actinomycetota</taxon>
        <taxon>Actinomycetes</taxon>
        <taxon>Nakamurellales</taxon>
        <taxon>Nakamurellaceae</taxon>
        <taxon>Nakamurella</taxon>
    </lineage>
</organism>
<keyword evidence="3" id="KW-0121">Carboxypeptidase</keyword>
<sequence length="295" mass="30883">MGLLLSLMLTGCTGSAPSSPPRPSASVPVLGAAALSAQHPGATLSSTASVPSRASGRRASTSAVAHRRPARRSPIAQPIGPTGPSPTSRTVTGAATRRSTAGSAGPTGFVGTMTPIDPGLARRLTYTWHEGCPVPRSALSYLRMTYVDFDGRDHQGEMVVATAVAPQVITAFRQLYDARWPIRRMRLVDDFRGSDDASMAADNTSGFNCRRSTGGTRFSQHSYGRAVDLDPLENPYVGNGQVLPPAGTAFVGRPDVPGVIHDGDAATTAFGSIGWAWGGNWSAPQDFQHFSANGH</sequence>
<keyword evidence="4" id="KW-1185">Reference proteome</keyword>
<name>A0A1H0NLR8_9ACTN</name>
<evidence type="ECO:0000256" key="1">
    <source>
        <dbReference type="SAM" id="MobiDB-lite"/>
    </source>
</evidence>
<keyword evidence="3" id="KW-0645">Protease</keyword>
<keyword evidence="3" id="KW-0378">Hydrolase</keyword>
<proteinExistence type="predicted"/>
<feature type="compositionally biased region" description="Polar residues" evidence="1">
    <location>
        <begin position="85"/>
        <end position="102"/>
    </location>
</feature>
<feature type="domain" description="Peptidase M15C" evidence="2">
    <location>
        <begin position="213"/>
        <end position="291"/>
    </location>
</feature>
<protein>
    <submittedName>
        <fullName evidence="3">D-alanyl-D-alanine carboxypeptidase</fullName>
    </submittedName>
</protein>
<gene>
    <name evidence="3" type="ORF">SAMN04515671_2407</name>
</gene>
<evidence type="ECO:0000313" key="3">
    <source>
        <dbReference type="EMBL" id="SDO93623.1"/>
    </source>
</evidence>
<dbReference type="SUPFAM" id="SSF55166">
    <property type="entry name" value="Hedgehog/DD-peptidase"/>
    <property type="match status" value="1"/>
</dbReference>